<protein>
    <submittedName>
        <fullName evidence="1">Uncharacterized protein</fullName>
    </submittedName>
</protein>
<organism evidence="1">
    <name type="scientific">Anguilla anguilla</name>
    <name type="common">European freshwater eel</name>
    <name type="synonym">Muraena anguilla</name>
    <dbReference type="NCBI Taxonomy" id="7936"/>
    <lineage>
        <taxon>Eukaryota</taxon>
        <taxon>Metazoa</taxon>
        <taxon>Chordata</taxon>
        <taxon>Craniata</taxon>
        <taxon>Vertebrata</taxon>
        <taxon>Euteleostomi</taxon>
        <taxon>Actinopterygii</taxon>
        <taxon>Neopterygii</taxon>
        <taxon>Teleostei</taxon>
        <taxon>Anguilliformes</taxon>
        <taxon>Anguillidae</taxon>
        <taxon>Anguilla</taxon>
    </lineage>
</organism>
<accession>A0A0E9Y0J1</accession>
<reference evidence="1" key="1">
    <citation type="submission" date="2014-11" db="EMBL/GenBank/DDBJ databases">
        <authorList>
            <person name="Amaro Gonzalez C."/>
        </authorList>
    </citation>
    <scope>NUCLEOTIDE SEQUENCE</scope>
</reference>
<sequence length="13" mass="1486">MMLEKVDLLYSSG</sequence>
<evidence type="ECO:0000313" key="1">
    <source>
        <dbReference type="EMBL" id="JAI07626.1"/>
    </source>
</evidence>
<dbReference type="EMBL" id="GBXM01000952">
    <property type="protein sequence ID" value="JAI07626.1"/>
    <property type="molecule type" value="Transcribed_RNA"/>
</dbReference>
<reference evidence="1" key="2">
    <citation type="journal article" date="2015" name="Fish Shellfish Immunol.">
        <title>Early steps in the European eel (Anguilla anguilla)-Vibrio vulnificus interaction in the gills: Role of the RtxA13 toxin.</title>
        <authorList>
            <person name="Callol A."/>
            <person name="Pajuelo D."/>
            <person name="Ebbesson L."/>
            <person name="Teles M."/>
            <person name="MacKenzie S."/>
            <person name="Amaro C."/>
        </authorList>
    </citation>
    <scope>NUCLEOTIDE SEQUENCE</scope>
</reference>
<name>A0A0E9Y0J1_ANGAN</name>
<proteinExistence type="predicted"/>